<gene>
    <name evidence="2" type="primary">mobB</name>
    <name evidence="2" type="ORF">GCM10008943_01340</name>
</gene>
<dbReference type="Pfam" id="PF03205">
    <property type="entry name" value="MobB"/>
    <property type="match status" value="1"/>
</dbReference>
<dbReference type="CDD" id="cd03116">
    <property type="entry name" value="MobB"/>
    <property type="match status" value="1"/>
</dbReference>
<proteinExistence type="predicted"/>
<dbReference type="InterPro" id="IPR004435">
    <property type="entry name" value="MobB_dom"/>
</dbReference>
<dbReference type="NCBIfam" id="TIGR00176">
    <property type="entry name" value="mobB"/>
    <property type="match status" value="1"/>
</dbReference>
<evidence type="ECO:0000259" key="1">
    <source>
        <dbReference type="Pfam" id="PF03205"/>
    </source>
</evidence>
<evidence type="ECO:0000313" key="3">
    <source>
        <dbReference type="Proteomes" id="UP001424441"/>
    </source>
</evidence>
<dbReference type="Proteomes" id="UP001424441">
    <property type="component" value="Unassembled WGS sequence"/>
</dbReference>
<organism evidence="2 3">
    <name type="scientific">Paenochrobactrum glaciei</name>
    <dbReference type="NCBI Taxonomy" id="486407"/>
    <lineage>
        <taxon>Bacteria</taxon>
        <taxon>Pseudomonadati</taxon>
        <taxon>Pseudomonadota</taxon>
        <taxon>Alphaproteobacteria</taxon>
        <taxon>Hyphomicrobiales</taxon>
        <taxon>Brucellaceae</taxon>
        <taxon>Paenochrobactrum</taxon>
    </lineage>
</organism>
<accession>A0ABN1FG29</accession>
<comment type="caution">
    <text evidence="2">The sequence shown here is derived from an EMBL/GenBank/DDBJ whole genome shotgun (WGS) entry which is preliminary data.</text>
</comment>
<dbReference type="EMBL" id="BAAADE010000001">
    <property type="protein sequence ID" value="GAA0590075.1"/>
    <property type="molecule type" value="Genomic_DNA"/>
</dbReference>
<evidence type="ECO:0000313" key="2">
    <source>
        <dbReference type="EMBL" id="GAA0590075.1"/>
    </source>
</evidence>
<dbReference type="Gene3D" id="3.40.50.300">
    <property type="entry name" value="P-loop containing nucleotide triphosphate hydrolases"/>
    <property type="match status" value="1"/>
</dbReference>
<name>A0ABN1FG29_9HYPH</name>
<dbReference type="SUPFAM" id="SSF52540">
    <property type="entry name" value="P-loop containing nucleoside triphosphate hydrolases"/>
    <property type="match status" value="1"/>
</dbReference>
<dbReference type="PANTHER" id="PTHR40072">
    <property type="entry name" value="MOLYBDOPTERIN-GUANINE DINUCLEOTIDE BIOSYNTHESIS ADAPTER PROTEIN-RELATED"/>
    <property type="match status" value="1"/>
</dbReference>
<sequence>MNTKMTTSPVFGITGWKNAGKTTMTEKLVRELTQRGWRVSTIKHAHHDFDIDVEGTDSWRHRKAGAGEVAVVSSRRFAIIHENMDEAEPCLDDILARLSPADLVLVEGYKQGTHPKLEVIRQASQKQAPIYETNETIIALASDLSASDLKQSGHLPLFQLNDITSVADFIERFCGLKKS</sequence>
<reference evidence="2 3" key="1">
    <citation type="journal article" date="2019" name="Int. J. Syst. Evol. Microbiol.">
        <title>The Global Catalogue of Microorganisms (GCM) 10K type strain sequencing project: providing services to taxonomists for standard genome sequencing and annotation.</title>
        <authorList>
            <consortium name="The Broad Institute Genomics Platform"/>
            <consortium name="The Broad Institute Genome Sequencing Center for Infectious Disease"/>
            <person name="Wu L."/>
            <person name="Ma J."/>
        </authorList>
    </citation>
    <scope>NUCLEOTIDE SEQUENCE [LARGE SCALE GENOMIC DNA]</scope>
    <source>
        <strain evidence="2 3">JCM 15115</strain>
    </source>
</reference>
<dbReference type="PANTHER" id="PTHR40072:SF1">
    <property type="entry name" value="MOLYBDOPTERIN-GUANINE DINUCLEOTIDE BIOSYNTHESIS ADAPTER PROTEIN"/>
    <property type="match status" value="1"/>
</dbReference>
<dbReference type="InterPro" id="IPR052539">
    <property type="entry name" value="MGD_biosynthesis_adapter"/>
</dbReference>
<protein>
    <submittedName>
        <fullName evidence="2">Molybdopterin-guanine dinucleotide biosynthesis protein B</fullName>
    </submittedName>
</protein>
<dbReference type="InterPro" id="IPR027417">
    <property type="entry name" value="P-loop_NTPase"/>
</dbReference>
<feature type="domain" description="Molybdopterin-guanine dinucleotide biosynthesis protein B (MobB)" evidence="1">
    <location>
        <begin position="10"/>
        <end position="143"/>
    </location>
</feature>
<keyword evidence="3" id="KW-1185">Reference proteome</keyword>